<dbReference type="AlphaFoldDB" id="M1BY01"/>
<accession>M1BY01</accession>
<evidence type="ECO:0000313" key="1">
    <source>
        <dbReference type="EnsemblPlants" id="PGSC0003DMT400055486"/>
    </source>
</evidence>
<sequence>MTFTILRSKNVIFGVAEKGLREEVLVVAVHSTEEPWRLLGGLVTYQRGNKQELR</sequence>
<dbReference type="InParanoid" id="M1BY01"/>
<reference evidence="2" key="1">
    <citation type="journal article" date="2011" name="Nature">
        <title>Genome sequence and analysis of the tuber crop potato.</title>
        <authorList>
            <consortium name="The Potato Genome Sequencing Consortium"/>
        </authorList>
    </citation>
    <scope>NUCLEOTIDE SEQUENCE [LARGE SCALE GENOMIC DNA]</scope>
    <source>
        <strain evidence="2">cv. DM1-3 516 R44</strain>
    </source>
</reference>
<dbReference type="PaxDb" id="4113-PGSC0003DMT400055486"/>
<evidence type="ECO:0000313" key="2">
    <source>
        <dbReference type="Proteomes" id="UP000011115"/>
    </source>
</evidence>
<protein>
    <submittedName>
        <fullName evidence="1">Uncharacterized protein</fullName>
    </submittedName>
</protein>
<name>M1BY01_SOLTU</name>
<dbReference type="Proteomes" id="UP000011115">
    <property type="component" value="Unassembled WGS sequence"/>
</dbReference>
<keyword evidence="2" id="KW-1185">Reference proteome</keyword>
<organism evidence="1 2">
    <name type="scientific">Solanum tuberosum</name>
    <name type="common">Potato</name>
    <dbReference type="NCBI Taxonomy" id="4113"/>
    <lineage>
        <taxon>Eukaryota</taxon>
        <taxon>Viridiplantae</taxon>
        <taxon>Streptophyta</taxon>
        <taxon>Embryophyta</taxon>
        <taxon>Tracheophyta</taxon>
        <taxon>Spermatophyta</taxon>
        <taxon>Magnoliopsida</taxon>
        <taxon>eudicotyledons</taxon>
        <taxon>Gunneridae</taxon>
        <taxon>Pentapetalae</taxon>
        <taxon>asterids</taxon>
        <taxon>lamiids</taxon>
        <taxon>Solanales</taxon>
        <taxon>Solanaceae</taxon>
        <taxon>Solanoideae</taxon>
        <taxon>Solaneae</taxon>
        <taxon>Solanum</taxon>
    </lineage>
</organism>
<dbReference type="Gramene" id="PGSC0003DMT400055486">
    <property type="protein sequence ID" value="PGSC0003DMT400055486"/>
    <property type="gene ID" value="PGSC0003DMG400021548"/>
</dbReference>
<reference evidence="1" key="2">
    <citation type="submission" date="2015-06" db="UniProtKB">
        <authorList>
            <consortium name="EnsemblPlants"/>
        </authorList>
    </citation>
    <scope>IDENTIFICATION</scope>
    <source>
        <strain evidence="1">DM1-3 516 R44</strain>
    </source>
</reference>
<dbReference type="HOGENOM" id="CLU_3054194_0_0_1"/>
<proteinExistence type="predicted"/>
<dbReference type="EnsemblPlants" id="PGSC0003DMT400055486">
    <property type="protein sequence ID" value="PGSC0003DMT400055486"/>
    <property type="gene ID" value="PGSC0003DMG400021548"/>
</dbReference>